<keyword evidence="6 9" id="KW-0808">Transferase</keyword>
<evidence type="ECO:0000256" key="8">
    <source>
        <dbReference type="ARBA" id="ARBA00047481"/>
    </source>
</evidence>
<feature type="domain" description="Aminotransferase class I/classII large" evidence="10">
    <location>
        <begin position="37"/>
        <end position="368"/>
    </location>
</feature>
<accession>A0AAU9D2H0</accession>
<comment type="cofactor">
    <cofactor evidence="1 9">
        <name>pyridoxal 5'-phosphate</name>
        <dbReference type="ChEBI" id="CHEBI:597326"/>
    </cofactor>
</comment>
<dbReference type="GO" id="GO:0030170">
    <property type="term" value="F:pyridoxal phosphate binding"/>
    <property type="evidence" value="ECO:0007669"/>
    <property type="project" value="InterPro"/>
</dbReference>
<evidence type="ECO:0000256" key="9">
    <source>
        <dbReference type="HAMAP-Rule" id="MF_01023"/>
    </source>
</evidence>
<evidence type="ECO:0000259" key="10">
    <source>
        <dbReference type="Pfam" id="PF00155"/>
    </source>
</evidence>
<comment type="pathway">
    <text evidence="2 9">Amino-acid biosynthesis; L-histidine biosynthesis; L-histidine from 5-phospho-alpha-D-ribose 1-diphosphate: step 7/9.</text>
</comment>
<keyword evidence="9" id="KW-0028">Amino-acid biosynthesis</keyword>
<evidence type="ECO:0000313" key="11">
    <source>
        <dbReference type="EMBL" id="BCX89184.1"/>
    </source>
</evidence>
<dbReference type="HAMAP" id="MF_01023">
    <property type="entry name" value="HisC_aminotrans_2"/>
    <property type="match status" value="1"/>
</dbReference>
<dbReference type="NCBIfam" id="TIGR01141">
    <property type="entry name" value="hisC"/>
    <property type="match status" value="1"/>
</dbReference>
<keyword evidence="5 9" id="KW-0032">Aminotransferase</keyword>
<protein>
    <recommendedName>
        <fullName evidence="9">Histidinol-phosphate aminotransferase</fullName>
        <ecNumber evidence="9">2.6.1.9</ecNumber>
    </recommendedName>
    <alternativeName>
        <fullName evidence="9">Imidazole acetol-phosphate transaminase</fullName>
    </alternativeName>
</protein>
<dbReference type="InterPro" id="IPR005861">
    <property type="entry name" value="HisP_aminotrans"/>
</dbReference>
<comment type="subunit">
    <text evidence="4 9">Homodimer.</text>
</comment>
<dbReference type="InterPro" id="IPR015424">
    <property type="entry name" value="PyrdxlP-dep_Trfase"/>
</dbReference>
<dbReference type="InterPro" id="IPR001917">
    <property type="entry name" value="Aminotrans_II_pyridoxalP_BS"/>
</dbReference>
<dbReference type="InterPro" id="IPR015422">
    <property type="entry name" value="PyrdxlP-dep_Trfase_small"/>
</dbReference>
<gene>
    <name evidence="9" type="primary">hisC</name>
    <name evidence="11" type="ORF">MIN45_P1554</name>
</gene>
<feature type="modified residue" description="N6-(pyridoxal phosphate)lysine" evidence="9">
    <location>
        <position position="235"/>
    </location>
</feature>
<evidence type="ECO:0000256" key="3">
    <source>
        <dbReference type="ARBA" id="ARBA00007970"/>
    </source>
</evidence>
<dbReference type="Proteomes" id="UP001321450">
    <property type="component" value="Chromosome"/>
</dbReference>
<dbReference type="PANTHER" id="PTHR43643:SF3">
    <property type="entry name" value="HISTIDINOL-PHOSPHATE AMINOTRANSFERASE"/>
    <property type="match status" value="1"/>
</dbReference>
<dbReference type="Gene3D" id="3.90.1150.10">
    <property type="entry name" value="Aspartate Aminotransferase, domain 1"/>
    <property type="match status" value="1"/>
</dbReference>
<dbReference type="GO" id="GO:0000105">
    <property type="term" value="P:L-histidine biosynthetic process"/>
    <property type="evidence" value="ECO:0007669"/>
    <property type="project" value="UniProtKB-UniRule"/>
</dbReference>
<dbReference type="EC" id="2.6.1.9" evidence="9"/>
<dbReference type="InterPro" id="IPR050106">
    <property type="entry name" value="HistidinolP_aminotransfase"/>
</dbReference>
<keyword evidence="12" id="KW-1185">Reference proteome</keyword>
<dbReference type="Pfam" id="PF00155">
    <property type="entry name" value="Aminotran_1_2"/>
    <property type="match status" value="1"/>
</dbReference>
<comment type="similarity">
    <text evidence="3 9">Belongs to the class-II pyridoxal-phosphate-dependent aminotransferase family. Histidinol-phosphate aminotransferase subfamily.</text>
</comment>
<dbReference type="EMBL" id="AP024718">
    <property type="protein sequence ID" value="BCX89184.1"/>
    <property type="molecule type" value="Genomic_DNA"/>
</dbReference>
<reference evidence="12" key="1">
    <citation type="journal article" date="2024" name="Int. J. Syst. Evol. Microbiol.">
        <title>Methylomarinovum tepidoasis sp. nov., a moderately thermophilic methanotroph of the family Methylothermaceae isolated from a deep-sea hydrothermal field.</title>
        <authorList>
            <person name="Hirayama H."/>
            <person name="Takaki Y."/>
            <person name="Abe M."/>
            <person name="Miyazaki M."/>
            <person name="Uematsu K."/>
            <person name="Matsui Y."/>
            <person name="Takai K."/>
        </authorList>
    </citation>
    <scope>NUCLEOTIDE SEQUENCE [LARGE SCALE GENOMIC DNA]</scope>
    <source>
        <strain evidence="12">IN45</strain>
    </source>
</reference>
<evidence type="ECO:0000256" key="5">
    <source>
        <dbReference type="ARBA" id="ARBA00022576"/>
    </source>
</evidence>
<dbReference type="GO" id="GO:0004400">
    <property type="term" value="F:histidinol-phosphate transaminase activity"/>
    <property type="evidence" value="ECO:0007669"/>
    <property type="project" value="UniProtKB-UniRule"/>
</dbReference>
<name>A0AAU9D2H0_9GAMM</name>
<keyword evidence="7 9" id="KW-0663">Pyridoxal phosphate</keyword>
<keyword evidence="9" id="KW-0368">Histidine biosynthesis</keyword>
<dbReference type="InterPro" id="IPR004839">
    <property type="entry name" value="Aminotransferase_I/II_large"/>
</dbReference>
<dbReference type="KEGG" id="meiy:MIN45_P1554"/>
<evidence type="ECO:0000256" key="1">
    <source>
        <dbReference type="ARBA" id="ARBA00001933"/>
    </source>
</evidence>
<evidence type="ECO:0000256" key="4">
    <source>
        <dbReference type="ARBA" id="ARBA00011738"/>
    </source>
</evidence>
<dbReference type="RefSeq" id="WP_286291476.1">
    <property type="nucleotide sequence ID" value="NZ_AP024718.1"/>
</dbReference>
<dbReference type="AlphaFoldDB" id="A0AAU9D2H0"/>
<evidence type="ECO:0000256" key="6">
    <source>
        <dbReference type="ARBA" id="ARBA00022679"/>
    </source>
</evidence>
<organism evidence="11 12">
    <name type="scientific">Methylomarinovum tepidoasis</name>
    <dbReference type="NCBI Taxonomy" id="2840183"/>
    <lineage>
        <taxon>Bacteria</taxon>
        <taxon>Pseudomonadati</taxon>
        <taxon>Pseudomonadota</taxon>
        <taxon>Gammaproteobacteria</taxon>
        <taxon>Methylococcales</taxon>
        <taxon>Methylothermaceae</taxon>
        <taxon>Methylomarinovum</taxon>
    </lineage>
</organism>
<dbReference type="PROSITE" id="PS00599">
    <property type="entry name" value="AA_TRANSFER_CLASS_2"/>
    <property type="match status" value="1"/>
</dbReference>
<dbReference type="PANTHER" id="PTHR43643">
    <property type="entry name" value="HISTIDINOL-PHOSPHATE AMINOTRANSFERASE 2"/>
    <property type="match status" value="1"/>
</dbReference>
<sequence length="373" mass="40418">MIDFHMLAVQPVLGLTPYQPGKPIEELARELGLEPAKIVKLASNENPLGPPPKALEAIRRALPETARYPDGSGFSLKHKLARKLGVQPQQITLGNGSNDVLDLIARVFLGPGRGAVFSEHAFAVYPIATQAVGAGARVAPAHDGSRGPRYGHDLGAMLDQVSGDTTVAFIANPNNPTGTYVTRKQLEDFLTALPERVIAVVDEAYSEYVERDDYPDALAWLDRFPNLIVTRTFSKAYGLAGLRVGYAVSHPQVAELLNRVRQPFNVNHLALAAAEAALDDEAHLRKTCRTNREGLMQLEAAFQRLGLDYIPSIGNFITVDVGREAVPVFDALLRQGVIVRPVANYGLPNHLRVSVGTAAENDAFITALERVLG</sequence>
<dbReference type="Gene3D" id="3.40.640.10">
    <property type="entry name" value="Type I PLP-dependent aspartate aminotransferase-like (Major domain)"/>
    <property type="match status" value="1"/>
</dbReference>
<evidence type="ECO:0000256" key="7">
    <source>
        <dbReference type="ARBA" id="ARBA00022898"/>
    </source>
</evidence>
<proteinExistence type="inferred from homology"/>
<evidence type="ECO:0000313" key="12">
    <source>
        <dbReference type="Proteomes" id="UP001321450"/>
    </source>
</evidence>
<evidence type="ECO:0000256" key="2">
    <source>
        <dbReference type="ARBA" id="ARBA00005011"/>
    </source>
</evidence>
<dbReference type="InterPro" id="IPR015421">
    <property type="entry name" value="PyrdxlP-dep_Trfase_major"/>
</dbReference>
<comment type="catalytic activity">
    <reaction evidence="8 9">
        <text>L-histidinol phosphate + 2-oxoglutarate = 3-(imidazol-4-yl)-2-oxopropyl phosphate + L-glutamate</text>
        <dbReference type="Rhea" id="RHEA:23744"/>
        <dbReference type="ChEBI" id="CHEBI:16810"/>
        <dbReference type="ChEBI" id="CHEBI:29985"/>
        <dbReference type="ChEBI" id="CHEBI:57766"/>
        <dbReference type="ChEBI" id="CHEBI:57980"/>
        <dbReference type="EC" id="2.6.1.9"/>
    </reaction>
</comment>
<dbReference type="SUPFAM" id="SSF53383">
    <property type="entry name" value="PLP-dependent transferases"/>
    <property type="match status" value="1"/>
</dbReference>
<dbReference type="CDD" id="cd00609">
    <property type="entry name" value="AAT_like"/>
    <property type="match status" value="1"/>
</dbReference>